<sequence>MELFSLRTKHVTSFLLYLSISSLLLSIPSLATVPSGTMQRTTKQQILATIPPNSAENNQPFLTSPSGTYTAYLLRRETAPAAGGFGNDFCYIQVQETASKKSMWESECAPVSTANACSLVFDDEGLEVFDGSESVWNGDGKGESFPARLDLVDDGDMRVIDKEGELFWRASDDPRANQGCGLAGSPGLAPESPPFSKPIGTNGNLPFGQQQQQPEGAPQPQEEQSQPVGVPPQAEAVEAPPQQEEEQEQQPVGAPQPNGVIGQQQQEPPVEAPQPNGVIGQQQQEPPVEAPQPNGVIGQQQQEPPVGAPQPNGVLGQQQQTGVQGPAEGLNGLNQPSDSSSDVQPLVDYNRYDSGSPRGVESWVGMCLGLVSLLVYGIIF</sequence>
<feature type="signal peptide" evidence="2">
    <location>
        <begin position="1"/>
        <end position="31"/>
    </location>
</feature>
<dbReference type="SUPFAM" id="SSF51110">
    <property type="entry name" value="alpha-D-mannose-specific plant lectins"/>
    <property type="match status" value="1"/>
</dbReference>
<feature type="region of interest" description="Disordered" evidence="1">
    <location>
        <begin position="170"/>
        <end position="350"/>
    </location>
</feature>
<dbReference type="InterPro" id="IPR036426">
    <property type="entry name" value="Bulb-type_lectin_dom_sf"/>
</dbReference>
<dbReference type="AlphaFoldDB" id="A0A8B7CXE6"/>
<dbReference type="Gene3D" id="2.90.10.10">
    <property type="entry name" value="Bulb-type lectin domain"/>
    <property type="match status" value="1"/>
</dbReference>
<evidence type="ECO:0000256" key="1">
    <source>
        <dbReference type="SAM" id="MobiDB-lite"/>
    </source>
</evidence>
<organism evidence="3 4">
    <name type="scientific">Phoenix dactylifera</name>
    <name type="common">Date palm</name>
    <dbReference type="NCBI Taxonomy" id="42345"/>
    <lineage>
        <taxon>Eukaryota</taxon>
        <taxon>Viridiplantae</taxon>
        <taxon>Streptophyta</taxon>
        <taxon>Embryophyta</taxon>
        <taxon>Tracheophyta</taxon>
        <taxon>Spermatophyta</taxon>
        <taxon>Magnoliopsida</taxon>
        <taxon>Liliopsida</taxon>
        <taxon>Arecaceae</taxon>
        <taxon>Coryphoideae</taxon>
        <taxon>Phoeniceae</taxon>
        <taxon>Phoenix</taxon>
    </lineage>
</organism>
<evidence type="ECO:0000256" key="2">
    <source>
        <dbReference type="SAM" id="SignalP"/>
    </source>
</evidence>
<name>A0A8B7CXE6_PHODC</name>
<gene>
    <name evidence="4" type="primary">LOC103720623</name>
</gene>
<feature type="compositionally biased region" description="Polar residues" evidence="1">
    <location>
        <begin position="332"/>
        <end position="343"/>
    </location>
</feature>
<evidence type="ECO:0000313" key="3">
    <source>
        <dbReference type="Proteomes" id="UP000228380"/>
    </source>
</evidence>
<reference evidence="3" key="1">
    <citation type="journal article" date="2019" name="Nat. Commun.">
        <title>Genome-wide association mapping of date palm fruit traits.</title>
        <authorList>
            <person name="Hazzouri K.M."/>
            <person name="Gros-Balthazard M."/>
            <person name="Flowers J.M."/>
            <person name="Copetti D."/>
            <person name="Lemansour A."/>
            <person name="Lebrun M."/>
            <person name="Masmoudi K."/>
            <person name="Ferrand S."/>
            <person name="Dhar M.I."/>
            <person name="Fresquez Z.A."/>
            <person name="Rosas U."/>
            <person name="Zhang J."/>
            <person name="Talag J."/>
            <person name="Lee S."/>
            <person name="Kudrna D."/>
            <person name="Powell R.F."/>
            <person name="Leitch I.J."/>
            <person name="Krueger R.R."/>
            <person name="Wing R.A."/>
            <person name="Amiri K.M.A."/>
            <person name="Purugganan M.D."/>
        </authorList>
    </citation>
    <scope>NUCLEOTIDE SEQUENCE [LARGE SCALE GENOMIC DNA]</scope>
    <source>
        <strain evidence="3">cv. Khalas</strain>
    </source>
</reference>
<keyword evidence="3" id="KW-1185">Reference proteome</keyword>
<keyword evidence="2" id="KW-0732">Signal</keyword>
<evidence type="ECO:0000313" key="4">
    <source>
        <dbReference type="RefSeq" id="XP_008808646.2"/>
    </source>
</evidence>
<dbReference type="RefSeq" id="XP_008808646.2">
    <property type="nucleotide sequence ID" value="XM_008810424.4"/>
</dbReference>
<feature type="compositionally biased region" description="Low complexity" evidence="1">
    <location>
        <begin position="208"/>
        <end position="242"/>
    </location>
</feature>
<dbReference type="OrthoDB" id="687840at2759"/>
<dbReference type="PANTHER" id="PTHR36481:SF2">
    <property type="entry name" value="EXPRESSED PROTEIN"/>
    <property type="match status" value="1"/>
</dbReference>
<feature type="compositionally biased region" description="Low complexity" evidence="1">
    <location>
        <begin position="249"/>
        <end position="293"/>
    </location>
</feature>
<accession>A0A8B7CXE6</accession>
<reference evidence="4" key="2">
    <citation type="submission" date="2025-08" db="UniProtKB">
        <authorList>
            <consortium name="RefSeq"/>
        </authorList>
    </citation>
    <scope>IDENTIFICATION</scope>
    <source>
        <tissue evidence="4">Young leaves</tissue>
    </source>
</reference>
<dbReference type="GeneID" id="103720623"/>
<protein>
    <submittedName>
        <fullName evidence="4">Collagen alpha-1(I) chain-like</fullName>
    </submittedName>
</protein>
<feature type="chain" id="PRO_5034579016" evidence="2">
    <location>
        <begin position="32"/>
        <end position="380"/>
    </location>
</feature>
<dbReference type="KEGG" id="pda:103720623"/>
<feature type="compositionally biased region" description="Low complexity" evidence="1">
    <location>
        <begin position="313"/>
        <end position="325"/>
    </location>
</feature>
<dbReference type="PANTHER" id="PTHR36481">
    <property type="entry name" value="EXPRESSED PROTEIN"/>
    <property type="match status" value="1"/>
</dbReference>
<proteinExistence type="predicted"/>
<dbReference type="Proteomes" id="UP000228380">
    <property type="component" value="Chromosome 18"/>
</dbReference>